<comment type="caution">
    <text evidence="8">The sequence shown here is derived from an EMBL/GenBank/DDBJ whole genome shotgun (WGS) entry which is preliminary data.</text>
</comment>
<evidence type="ECO:0000256" key="3">
    <source>
        <dbReference type="ARBA" id="ARBA00022670"/>
    </source>
</evidence>
<dbReference type="InterPro" id="IPR040449">
    <property type="entry name" value="Peptidase_S66_N"/>
</dbReference>
<evidence type="ECO:0000259" key="6">
    <source>
        <dbReference type="Pfam" id="PF02016"/>
    </source>
</evidence>
<evidence type="ECO:0000256" key="5">
    <source>
        <dbReference type="ARBA" id="ARBA00022825"/>
    </source>
</evidence>
<feature type="domain" description="LD-carboxypeptidase C-terminal" evidence="7">
    <location>
        <begin position="174"/>
        <end position="282"/>
    </location>
</feature>
<dbReference type="SUPFAM" id="SSF141986">
    <property type="entry name" value="LD-carboxypeptidase A C-terminal domain-like"/>
    <property type="match status" value="1"/>
</dbReference>
<evidence type="ECO:0000256" key="1">
    <source>
        <dbReference type="ARBA" id="ARBA00010233"/>
    </source>
</evidence>
<dbReference type="EMBL" id="JAAFGS010000001">
    <property type="protein sequence ID" value="NGZ74306.1"/>
    <property type="molecule type" value="Genomic_DNA"/>
</dbReference>
<dbReference type="PANTHER" id="PTHR30237:SF2">
    <property type="entry name" value="MUREIN TETRAPEPTIDE CARBOXYPEPTIDASE"/>
    <property type="match status" value="1"/>
</dbReference>
<dbReference type="RefSeq" id="WP_166272403.1">
    <property type="nucleotide sequence ID" value="NZ_JAAFGS010000001.1"/>
</dbReference>
<dbReference type="SUPFAM" id="SSF52317">
    <property type="entry name" value="Class I glutamine amidotransferase-like"/>
    <property type="match status" value="1"/>
</dbReference>
<evidence type="ECO:0000256" key="2">
    <source>
        <dbReference type="ARBA" id="ARBA00022645"/>
    </source>
</evidence>
<dbReference type="InterPro" id="IPR003507">
    <property type="entry name" value="S66_fam"/>
</dbReference>
<dbReference type="InterPro" id="IPR027461">
    <property type="entry name" value="Carboxypeptidase_A_C_sf"/>
</dbReference>
<evidence type="ECO:0000259" key="7">
    <source>
        <dbReference type="Pfam" id="PF17676"/>
    </source>
</evidence>
<dbReference type="PANTHER" id="PTHR30237">
    <property type="entry name" value="MURAMOYLTETRAPEPTIDE CARBOXYPEPTIDASE"/>
    <property type="match status" value="1"/>
</dbReference>
<evidence type="ECO:0000256" key="4">
    <source>
        <dbReference type="ARBA" id="ARBA00022801"/>
    </source>
</evidence>
<gene>
    <name evidence="8" type="ORF">GYN08_03175</name>
</gene>
<protein>
    <submittedName>
        <fullName evidence="8">LD-carboxypeptidase</fullName>
    </submittedName>
</protein>
<dbReference type="Pfam" id="PF02016">
    <property type="entry name" value="Peptidase_S66"/>
    <property type="match status" value="1"/>
</dbReference>
<dbReference type="Gene3D" id="3.40.50.10740">
    <property type="entry name" value="Class I glutamine amidotransferase-like"/>
    <property type="match status" value="1"/>
</dbReference>
<keyword evidence="3" id="KW-0645">Protease</keyword>
<dbReference type="InterPro" id="IPR027478">
    <property type="entry name" value="LdcA_N"/>
</dbReference>
<keyword evidence="5" id="KW-0720">Serine protease</keyword>
<keyword evidence="2" id="KW-0121">Carboxypeptidase</keyword>
<accession>A0ABX0F525</accession>
<keyword evidence="9" id="KW-1185">Reference proteome</keyword>
<evidence type="ECO:0000313" key="9">
    <source>
        <dbReference type="Proteomes" id="UP000800303"/>
    </source>
</evidence>
<proteinExistence type="inferred from homology"/>
<organism evidence="8 9">
    <name type="scientific">Saccharibacillus alkalitolerans</name>
    <dbReference type="NCBI Taxonomy" id="2705290"/>
    <lineage>
        <taxon>Bacteria</taxon>
        <taxon>Bacillati</taxon>
        <taxon>Bacillota</taxon>
        <taxon>Bacilli</taxon>
        <taxon>Bacillales</taxon>
        <taxon>Paenibacillaceae</taxon>
        <taxon>Saccharibacillus</taxon>
    </lineage>
</organism>
<feature type="domain" description="LD-carboxypeptidase N-terminal" evidence="6">
    <location>
        <begin position="12"/>
        <end position="130"/>
    </location>
</feature>
<dbReference type="Gene3D" id="3.50.30.60">
    <property type="entry name" value="LD-carboxypeptidase A C-terminal domain-like"/>
    <property type="match status" value="1"/>
</dbReference>
<dbReference type="Pfam" id="PF17676">
    <property type="entry name" value="Peptidase_S66C"/>
    <property type="match status" value="1"/>
</dbReference>
<keyword evidence="4" id="KW-0378">Hydrolase</keyword>
<reference evidence="8 9" key="1">
    <citation type="submission" date="2020-01" db="EMBL/GenBank/DDBJ databases">
        <title>Polyphasic characterisation and genomic insights into a novel alkali tolerant bacterium VR-M41.</title>
        <authorList>
            <person name="Vemuluri V.R."/>
        </authorList>
    </citation>
    <scope>NUCLEOTIDE SEQUENCE [LARGE SCALE GENOMIC DNA]</scope>
    <source>
        <strain evidence="8 9">VR-M41</strain>
    </source>
</reference>
<name>A0ABX0F525_9BACL</name>
<comment type="similarity">
    <text evidence="1">Belongs to the peptidase S66 family.</text>
</comment>
<dbReference type="PIRSF" id="PIRSF028757">
    <property type="entry name" value="LD-carboxypeptidase"/>
    <property type="match status" value="1"/>
</dbReference>
<dbReference type="Proteomes" id="UP000800303">
    <property type="component" value="Unassembled WGS sequence"/>
</dbReference>
<evidence type="ECO:0000313" key="8">
    <source>
        <dbReference type="EMBL" id="NGZ74306.1"/>
    </source>
</evidence>
<dbReference type="InterPro" id="IPR029062">
    <property type="entry name" value="Class_I_gatase-like"/>
</dbReference>
<sequence length="282" mass="30714">MSPFRLKSGDTVALIACSDGMAPEDRVRIDALAGHLRHFGLQVEESRTLMRAHGPFSGTPGERAGELNRLFADPRIAAIFDISGGDSANQILPLLDYGAIRKSDTPMFGLSDLTSVLNAVSARSGVRTYHYRTMNLIGGYGERQREEFYRTFFEGLPDLYNFDFEFLRGEDLNGDVIGGNLRCLLKLAGTPYWPDFAGKVLLLESLGGGANRIASLLSQLSQTGAFERCSGLLLGTFTELENRGEFAAVRDYVLELTGERGIPVVKSGRIGHGEDAKCVVLG</sequence>
<dbReference type="InterPro" id="IPR040921">
    <property type="entry name" value="Peptidase_S66C"/>
</dbReference>